<protein>
    <submittedName>
        <fullName evidence="1">Uncharacterized protein</fullName>
    </submittedName>
</protein>
<dbReference type="Pfam" id="PF05704">
    <property type="entry name" value="Caps_synth"/>
    <property type="match status" value="1"/>
</dbReference>
<dbReference type="SUPFAM" id="SSF53448">
    <property type="entry name" value="Nucleotide-diphospho-sugar transferases"/>
    <property type="match status" value="1"/>
</dbReference>
<dbReference type="GO" id="GO:0016757">
    <property type="term" value="F:glycosyltransferase activity"/>
    <property type="evidence" value="ECO:0007669"/>
    <property type="project" value="InterPro"/>
</dbReference>
<dbReference type="InterPro" id="IPR029044">
    <property type="entry name" value="Nucleotide-diphossugar_trans"/>
</dbReference>
<dbReference type="Gene3D" id="3.90.550.20">
    <property type="match status" value="1"/>
</dbReference>
<dbReference type="AlphaFoldDB" id="A0A6C0K9G5"/>
<proteinExistence type="predicted"/>
<dbReference type="InterPro" id="IPR008441">
    <property type="entry name" value="AfumC-like_glycosyl_Trfase"/>
</dbReference>
<evidence type="ECO:0000313" key="1">
    <source>
        <dbReference type="EMBL" id="QHU12908.1"/>
    </source>
</evidence>
<organism evidence="1">
    <name type="scientific">viral metagenome</name>
    <dbReference type="NCBI Taxonomy" id="1070528"/>
    <lineage>
        <taxon>unclassified sequences</taxon>
        <taxon>metagenomes</taxon>
        <taxon>organismal metagenomes</taxon>
    </lineage>
</organism>
<reference evidence="1" key="1">
    <citation type="journal article" date="2020" name="Nature">
        <title>Giant virus diversity and host interactions through global metagenomics.</title>
        <authorList>
            <person name="Schulz F."/>
            <person name="Roux S."/>
            <person name="Paez-Espino D."/>
            <person name="Jungbluth S."/>
            <person name="Walsh D.A."/>
            <person name="Denef V.J."/>
            <person name="McMahon K.D."/>
            <person name="Konstantinidis K.T."/>
            <person name="Eloe-Fadrosh E.A."/>
            <person name="Kyrpides N.C."/>
            <person name="Woyke T."/>
        </authorList>
    </citation>
    <scope>NUCLEOTIDE SEQUENCE</scope>
    <source>
        <strain evidence="1">GVMAG-S-1101172-89</strain>
    </source>
</reference>
<dbReference type="EMBL" id="MN740811">
    <property type="protein sequence ID" value="QHU12908.1"/>
    <property type="molecule type" value="Genomic_DNA"/>
</dbReference>
<name>A0A6C0K9G5_9ZZZZ</name>
<sequence>MRKRDKRVLYTLLLLFVLLLILYLQRAYTHENFQQASPTYTIYVLWTGTNEMSESRKDSLVNLKGVSECNVILITPSNLSDYIKPEYPLHEAYQYLSETHKADYLRTYLMNFYGGGYSDIKKTTGSWKSSFNELEKSDKWICGYPEIEGGVGYEPLNDHWRELIGNGAYICKPNTPLTNEWYNSMISLLDSKLEQLKIHPASFPQDSAEKGTGYPIGWTEMLGKIFHKVVYKYKERVMNTLPVSVFTNYR</sequence>
<accession>A0A6C0K9G5</accession>